<dbReference type="Pfam" id="PF00905">
    <property type="entry name" value="Transpeptidase"/>
    <property type="match status" value="1"/>
</dbReference>
<keyword evidence="7" id="KW-1133">Transmembrane helix</keyword>
<dbReference type="RefSeq" id="WP_204416000.1">
    <property type="nucleotide sequence ID" value="NZ_JAFBED010000004.1"/>
</dbReference>
<dbReference type="EMBL" id="JAFBED010000004">
    <property type="protein sequence ID" value="MBM7620369.1"/>
    <property type="molecule type" value="Genomic_DNA"/>
</dbReference>
<dbReference type="PANTHER" id="PTHR30627">
    <property type="entry name" value="PEPTIDOGLYCAN D,D-TRANSPEPTIDASE"/>
    <property type="match status" value="1"/>
</dbReference>
<comment type="subcellular location">
    <subcellularLocation>
        <location evidence="1">Membrane</location>
    </subcellularLocation>
</comment>
<evidence type="ECO:0000256" key="6">
    <source>
        <dbReference type="ARBA" id="ARBA00034000"/>
    </source>
</evidence>
<comment type="caution">
    <text evidence="10">The sequence shown here is derived from an EMBL/GenBank/DDBJ whole genome shotgun (WGS) entry which is preliminary data.</text>
</comment>
<evidence type="ECO:0000259" key="8">
    <source>
        <dbReference type="Pfam" id="PF00905"/>
    </source>
</evidence>
<evidence type="ECO:0000313" key="11">
    <source>
        <dbReference type="Proteomes" id="UP000737402"/>
    </source>
</evidence>
<dbReference type="InterPro" id="IPR036138">
    <property type="entry name" value="PBP_dimer_sf"/>
</dbReference>
<reference evidence="10 11" key="1">
    <citation type="submission" date="2021-01" db="EMBL/GenBank/DDBJ databases">
        <title>Genomic Encyclopedia of Type Strains, Phase IV (KMG-IV): sequencing the most valuable type-strain genomes for metagenomic binning, comparative biology and taxonomic classification.</title>
        <authorList>
            <person name="Goeker M."/>
        </authorList>
    </citation>
    <scope>NUCLEOTIDE SEQUENCE [LARGE SCALE GENOMIC DNA]</scope>
    <source>
        <strain evidence="10 11">DSM 25879</strain>
    </source>
</reference>
<name>A0ABS2P086_9BACI</name>
<keyword evidence="10" id="KW-0131">Cell cycle</keyword>
<comment type="similarity">
    <text evidence="3">Belongs to the transpeptidase family.</text>
</comment>
<evidence type="ECO:0000256" key="3">
    <source>
        <dbReference type="ARBA" id="ARBA00007171"/>
    </source>
</evidence>
<keyword evidence="7" id="KW-0812">Transmembrane</keyword>
<evidence type="ECO:0000256" key="7">
    <source>
        <dbReference type="SAM" id="Phobius"/>
    </source>
</evidence>
<proteinExistence type="inferred from homology"/>
<dbReference type="InterPro" id="IPR001460">
    <property type="entry name" value="PCN-bd_Tpept"/>
</dbReference>
<accession>A0ABS2P086</accession>
<dbReference type="InterPro" id="IPR050515">
    <property type="entry name" value="Beta-lactam/transpept"/>
</dbReference>
<sequence>MQRLIRGRIGKLGIAIILIFIGLVGRLVQIQLVSTESFSDSRVNLIEASVKQRTQSMIIDEGRGRFIDRHGNPLTHDYYPSLILFPFLNGLDWPKEELASILGMSTSSIDRLLEDAEKPVVVSEFHGPVKLDEEQMKKINQLDFPGVVALYRQFKLDDQVAQQVIGMTGENEGEFLKRYKEKVSKENYSPKTPIGITGLEQAFDEFLLPEGETKLLYHVDRFGGPLFGIDVRYTGPSNPYHPVSVKTTIDKDLQQMTERIFNDYQVKKGGLVLLDIETNEILAMASRPALNPGAPFDDEGAKNVMLERHFPGSVFKTVIAAAAMEENIVNDESTFNCDLDIQGELLSEEKERKGVLNFEDSFASSCNHTFGELGKQLVEVNPDTIDAYAKILGLSTKVGWKGDVFHFDGFSQIPAEEKGVVWHDDKDKKVSLAVAQTSIGQKEVRVTPLAVANMMATIARGGRAEEVKLVSDIVYKNGATLYSFPDQDMEQEERLSKYTVMQLQHLLREVVVNEKGTGWRFRDLPYEVAGKSGTAQTGKKLEGGGELLNRWFAGYFPFQNPKYAMVVVELDVLYENNVSSVYHDVVKSIHDWEMLER</sequence>
<dbReference type="SUPFAM" id="SSF56519">
    <property type="entry name" value="Penicillin binding protein dimerisation domain"/>
    <property type="match status" value="1"/>
</dbReference>
<keyword evidence="5 7" id="KW-0472">Membrane</keyword>
<dbReference type="GO" id="GO:0051301">
    <property type="term" value="P:cell division"/>
    <property type="evidence" value="ECO:0007669"/>
    <property type="project" value="UniProtKB-KW"/>
</dbReference>
<comment type="catalytic activity">
    <reaction evidence="6">
        <text>Preferential cleavage: (Ac)2-L-Lys-D-Ala-|-D-Ala. Also transpeptidation of peptidyl-alanyl moieties that are N-acyl substituents of D-alanine.</text>
        <dbReference type="EC" id="3.4.16.4"/>
    </reaction>
</comment>
<feature type="transmembrane region" description="Helical" evidence="7">
    <location>
        <begin position="12"/>
        <end position="32"/>
    </location>
</feature>
<dbReference type="Proteomes" id="UP000737402">
    <property type="component" value="Unassembled WGS sequence"/>
</dbReference>
<dbReference type="InterPro" id="IPR012338">
    <property type="entry name" value="Beta-lactam/transpept-like"/>
</dbReference>
<dbReference type="EC" id="3.4.16.4" evidence="4"/>
<dbReference type="Gene3D" id="3.90.1310.10">
    <property type="entry name" value="Penicillin-binding protein 2a (Domain 2)"/>
    <property type="match status" value="1"/>
</dbReference>
<gene>
    <name evidence="10" type="ORF">JOC95_002222</name>
</gene>
<evidence type="ECO:0000259" key="9">
    <source>
        <dbReference type="Pfam" id="PF03717"/>
    </source>
</evidence>
<feature type="domain" description="Penicillin-binding protein dimerisation" evidence="9">
    <location>
        <begin position="63"/>
        <end position="221"/>
    </location>
</feature>
<dbReference type="Pfam" id="PF03717">
    <property type="entry name" value="PBP_dimer"/>
    <property type="match status" value="1"/>
</dbReference>
<evidence type="ECO:0000313" key="10">
    <source>
        <dbReference type="EMBL" id="MBM7620369.1"/>
    </source>
</evidence>
<protein>
    <recommendedName>
        <fullName evidence="4">serine-type D-Ala-D-Ala carboxypeptidase</fullName>
        <ecNumber evidence="4">3.4.16.4</ecNumber>
    </recommendedName>
</protein>
<keyword evidence="10" id="KW-0132">Cell division</keyword>
<comment type="pathway">
    <text evidence="2">Cell wall biogenesis; peptidoglycan biosynthesis.</text>
</comment>
<evidence type="ECO:0000256" key="1">
    <source>
        <dbReference type="ARBA" id="ARBA00004370"/>
    </source>
</evidence>
<dbReference type="PANTHER" id="PTHR30627:SF24">
    <property type="entry name" value="PENICILLIN-BINDING PROTEIN 4B"/>
    <property type="match status" value="1"/>
</dbReference>
<evidence type="ECO:0000256" key="2">
    <source>
        <dbReference type="ARBA" id="ARBA00004752"/>
    </source>
</evidence>
<evidence type="ECO:0000256" key="5">
    <source>
        <dbReference type="ARBA" id="ARBA00023136"/>
    </source>
</evidence>
<feature type="domain" description="Penicillin-binding protein transpeptidase" evidence="8">
    <location>
        <begin position="269"/>
        <end position="573"/>
    </location>
</feature>
<dbReference type="Gene3D" id="3.40.710.10">
    <property type="entry name" value="DD-peptidase/beta-lactamase superfamily"/>
    <property type="match status" value="1"/>
</dbReference>
<organism evidence="10 11">
    <name type="scientific">Sutcliffiella tianshenii</name>
    <dbReference type="NCBI Taxonomy" id="1463404"/>
    <lineage>
        <taxon>Bacteria</taxon>
        <taxon>Bacillati</taxon>
        <taxon>Bacillota</taxon>
        <taxon>Bacilli</taxon>
        <taxon>Bacillales</taxon>
        <taxon>Bacillaceae</taxon>
        <taxon>Sutcliffiella</taxon>
    </lineage>
</organism>
<dbReference type="InterPro" id="IPR005311">
    <property type="entry name" value="PBP_dimer"/>
</dbReference>
<dbReference type="SUPFAM" id="SSF56601">
    <property type="entry name" value="beta-lactamase/transpeptidase-like"/>
    <property type="match status" value="1"/>
</dbReference>
<evidence type="ECO:0000256" key="4">
    <source>
        <dbReference type="ARBA" id="ARBA00012448"/>
    </source>
</evidence>
<keyword evidence="11" id="KW-1185">Reference proteome</keyword>